<feature type="compositionally biased region" description="Polar residues" evidence="4">
    <location>
        <begin position="411"/>
        <end position="422"/>
    </location>
</feature>
<feature type="region of interest" description="Disordered" evidence="4">
    <location>
        <begin position="886"/>
        <end position="911"/>
    </location>
</feature>
<feature type="compositionally biased region" description="Polar residues" evidence="4">
    <location>
        <begin position="214"/>
        <end position="227"/>
    </location>
</feature>
<feature type="compositionally biased region" description="Polar residues" evidence="4">
    <location>
        <begin position="726"/>
        <end position="742"/>
    </location>
</feature>
<sequence>MSMYEEDEPFDFEGRSGGVGHTGVASLDTIMQSLNKRYEVYQRRRTAMTPFGSPGDPSILVPPASHSILGDSAIVSGISVNGGAAASQPHESPKESIVFPRARPAPYWEERELYIVAEGLCCCLNGGINYRLLCEQYQRALEVLLTLVREDLRLCVSSDMELVPGGMAKSFLAKLKALLQESKRMLGEAGVNVSPRRGATTPPATSMAFYAGRTPNSPTMSNRRPTGTSGGGESVFATPPTAANHSGNLPSLYAQSYYAVPPHRRPPSAGMRSVNTREGEVDGGIAAAARRRPPMAPPSRPHLASPDNGYLQLGHPCGGNGDGSTPNLANIVDNPVEGRGRAGGEGVGDADVRSSHEDGGSIKRSGVGYLNSWFSGAALTPKISGKASPITPAGRPLQRQAPPQLAPATVKQRTVTESTSPIPATPPSDGGVPGVHGYSHAAIGDRVVGSSSAVKMQADLLAAEVLGEDANETFAAPARVHGRLRQLEALYGEFYAMDGMTLLIDALGVVFTREYDQGTSQQPKSAFAAFQQDVNGKVMPVLQSCESLQLYITDLQPLRSSYLASCLAHHVRPNSTVLDDLKSIDKDRSVETMHLEGLHLGDRGVVAFAESVLPRLYRLRWLDLSNNDVNDSTLEPLLRSIRYHPSLERLNLSRNPLTDSALPLLLRIAQTLPRLSVLLLQSCSMKPATRQMVEAEVAVSGTCAMPFKAPHSLQQCQHRAEESNRSLRTATGTAFGSATPGTPTKRAATPVTQVRGQDHQSKTALRATFPSSMKSEGLHGAHPVWSEGALMHALKGENAWKREWSSFMSGVNLKRLRDGTSGVALKASADIERQLVAREAASSSSPAAGAHGSGNGVEVNDDGIPLGAIASHASFSYLFSSPAERRAERDARERAESERRQAHKRELMAKKDPLSVLSKHQRAMHDAEQRGLQLDGMTRKERRSFLQLTVTEAQRKAEEQSREFKLHDLMDEKLAWYQQGPHPIDLIAEKLVRRKAEKKAKQLRLKYNYLAPHPSWLAKRAQRRRESLLVGLGKRLIFSESVTGEDKDDDTTVPTSEVMVTDPLHHLTVPLSEMGRLLGQQGSASLSAAAAADADALVTVAAGSSSGDDIEDVKGADEEGAQHLGGEVGRGHRGDVTATRKKAVSASSAASSAGGCSSASPGKCASGEAGNDGVDNDAAQVRLPDVVVLQDPSRIATSFVRTVARNRTTALAIQQINRTTNFLSSGLVKGPSLRPEDALPGNCLPSRGLGTPPAAAALTPSPKNTAAALKQDSAAGGAKHAAATSRRSSAASRGRERVRVADGEEEGGERRRHRRGADASAAESQTKKSKHTTSPSPRPRGARAPTSPVKSPAAVALRKAKKVK</sequence>
<evidence type="ECO:0000256" key="1">
    <source>
        <dbReference type="ARBA" id="ARBA00022468"/>
    </source>
</evidence>
<feature type="compositionally biased region" description="Low complexity" evidence="4">
    <location>
        <begin position="1274"/>
        <end position="1292"/>
    </location>
</feature>
<feature type="region of interest" description="Disordered" evidence="4">
    <location>
        <begin position="191"/>
        <end position="232"/>
    </location>
</feature>
<dbReference type="GO" id="GO:0005096">
    <property type="term" value="F:GTPase activator activity"/>
    <property type="evidence" value="ECO:0007669"/>
    <property type="project" value="UniProtKB-KW"/>
</dbReference>
<dbReference type="InterPro" id="IPR032675">
    <property type="entry name" value="LRR_dom_sf"/>
</dbReference>
<feature type="compositionally biased region" description="Low complexity" evidence="4">
    <location>
        <begin position="1342"/>
        <end position="1357"/>
    </location>
</feature>
<comment type="caution">
    <text evidence="5">The sequence shown here is derived from an EMBL/GenBank/DDBJ whole genome shotgun (WGS) entry which is preliminary data.</text>
</comment>
<keyword evidence="2" id="KW-0433">Leucine-rich repeat</keyword>
<gene>
    <name evidence="5" type="ORF">CGC20_17195</name>
</gene>
<dbReference type="VEuPathDB" id="TriTrypDB:LdBPK_130800.1"/>
<organism evidence="5 6">
    <name type="scientific">Leishmania donovani</name>
    <dbReference type="NCBI Taxonomy" id="5661"/>
    <lineage>
        <taxon>Eukaryota</taxon>
        <taxon>Discoba</taxon>
        <taxon>Euglenozoa</taxon>
        <taxon>Kinetoplastea</taxon>
        <taxon>Metakinetoplastina</taxon>
        <taxon>Trypanosomatida</taxon>
        <taxon>Trypanosomatidae</taxon>
        <taxon>Leishmaniinae</taxon>
        <taxon>Leishmania</taxon>
    </lineage>
</organism>
<dbReference type="GO" id="GO:0005634">
    <property type="term" value="C:nucleus"/>
    <property type="evidence" value="ECO:0007669"/>
    <property type="project" value="TreeGrafter"/>
</dbReference>
<evidence type="ECO:0000256" key="3">
    <source>
        <dbReference type="ARBA" id="ARBA00022737"/>
    </source>
</evidence>
<dbReference type="VEuPathDB" id="TriTrypDB:LdCL_130013300"/>
<feature type="compositionally biased region" description="Low complexity" evidence="4">
    <location>
        <begin position="1144"/>
        <end position="1167"/>
    </location>
</feature>
<feature type="region of interest" description="Disordered" evidence="4">
    <location>
        <begin position="1122"/>
        <end position="1171"/>
    </location>
</feature>
<keyword evidence="3" id="KW-0677">Repeat</keyword>
<dbReference type="VEuPathDB" id="TriTrypDB:LDHU3_13.1000"/>
<feature type="region of interest" description="Disordered" evidence="4">
    <location>
        <begin position="385"/>
        <end position="433"/>
    </location>
</feature>
<dbReference type="GO" id="GO:0006913">
    <property type="term" value="P:nucleocytoplasmic transport"/>
    <property type="evidence" value="ECO:0007669"/>
    <property type="project" value="TreeGrafter"/>
</dbReference>
<evidence type="ECO:0000313" key="6">
    <source>
        <dbReference type="Proteomes" id="UP000318821"/>
    </source>
</evidence>
<dbReference type="VEuPathDB" id="TriTrypDB:LDHU3_13.1010"/>
<feature type="compositionally biased region" description="Low complexity" evidence="4">
    <location>
        <begin position="840"/>
        <end position="850"/>
    </location>
</feature>
<evidence type="ECO:0000313" key="5">
    <source>
        <dbReference type="EMBL" id="TPP50092.1"/>
    </source>
</evidence>
<accession>A0A504XME6</accession>
<dbReference type="VEuPathDB" id="TriTrypDB:LdCL_130013400"/>
<dbReference type="EMBL" id="RHLD01000039">
    <property type="protein sequence ID" value="TPP50092.1"/>
    <property type="molecule type" value="Genomic_DNA"/>
</dbReference>
<feature type="region of interest" description="Disordered" evidence="4">
    <location>
        <begin position="721"/>
        <end position="750"/>
    </location>
</feature>
<feature type="compositionally biased region" description="Basic and acidic residues" evidence="4">
    <location>
        <begin position="1293"/>
        <end position="1302"/>
    </location>
</feature>
<dbReference type="VEuPathDB" id="TriTrypDB:LdBPK_130790.1"/>
<dbReference type="InterPro" id="IPR027038">
    <property type="entry name" value="RanGap"/>
</dbReference>
<feature type="region of interest" description="Disordered" evidence="4">
    <location>
        <begin position="840"/>
        <end position="859"/>
    </location>
</feature>
<dbReference type="PANTHER" id="PTHR24113">
    <property type="entry name" value="RAN GTPASE-ACTIVATING PROTEIN 1"/>
    <property type="match status" value="1"/>
</dbReference>
<feature type="compositionally biased region" description="Low complexity" evidence="4">
    <location>
        <begin position="1248"/>
        <end position="1262"/>
    </location>
</feature>
<feature type="compositionally biased region" description="Basic and acidic residues" evidence="4">
    <location>
        <begin position="350"/>
        <end position="361"/>
    </location>
</feature>
<feature type="region of interest" description="Disordered" evidence="4">
    <location>
        <begin position="1238"/>
        <end position="1364"/>
    </location>
</feature>
<dbReference type="GO" id="GO:0005829">
    <property type="term" value="C:cytosol"/>
    <property type="evidence" value="ECO:0007669"/>
    <property type="project" value="TreeGrafter"/>
</dbReference>
<proteinExistence type="predicted"/>
<keyword evidence="1" id="KW-0343">GTPase activation</keyword>
<dbReference type="GO" id="GO:0031267">
    <property type="term" value="F:small GTPase binding"/>
    <property type="evidence" value="ECO:0007669"/>
    <property type="project" value="TreeGrafter"/>
</dbReference>
<dbReference type="SUPFAM" id="SSF52047">
    <property type="entry name" value="RNI-like"/>
    <property type="match status" value="1"/>
</dbReference>
<reference evidence="6" key="1">
    <citation type="submission" date="2019-02" db="EMBL/GenBank/DDBJ databases">
        <title>FDA dAtabase for Regulatory Grade micrObial Sequences (FDA-ARGOS): Supporting development and validation of Infectious Disease Dx tests.</title>
        <authorList>
            <person name="Duncan R."/>
            <person name="Fisher C."/>
            <person name="Tallon L."/>
            <person name="Sadzewicz L."/>
            <person name="Sengamalay N."/>
            <person name="Ott S."/>
            <person name="Godinez A."/>
            <person name="Nagaraj S."/>
            <person name="Vavikolanu K."/>
            <person name="Vyas G."/>
            <person name="Nadendla S."/>
            <person name="Aluvathingal J."/>
            <person name="Sichtig H."/>
        </authorList>
    </citation>
    <scope>NUCLEOTIDE SEQUENCE [LARGE SCALE GENOMIC DNA]</scope>
    <source>
        <strain evidence="6">FDAARGOS_360</strain>
    </source>
</reference>
<evidence type="ECO:0000256" key="4">
    <source>
        <dbReference type="SAM" id="MobiDB-lite"/>
    </source>
</evidence>
<evidence type="ECO:0000256" key="2">
    <source>
        <dbReference type="ARBA" id="ARBA00022614"/>
    </source>
</evidence>
<protein>
    <submittedName>
        <fullName evidence="5">Leucine Rich repeat family protein</fullName>
    </submittedName>
</protein>
<dbReference type="Gene3D" id="3.80.10.10">
    <property type="entry name" value="Ribonuclease Inhibitor"/>
    <property type="match status" value="1"/>
</dbReference>
<dbReference type="GO" id="GO:0048471">
    <property type="term" value="C:perinuclear region of cytoplasm"/>
    <property type="evidence" value="ECO:0007669"/>
    <property type="project" value="TreeGrafter"/>
</dbReference>
<feature type="compositionally biased region" description="Low complexity" evidence="4">
    <location>
        <begin position="392"/>
        <end position="408"/>
    </location>
</feature>
<feature type="region of interest" description="Disordered" evidence="4">
    <location>
        <begin position="335"/>
        <end position="366"/>
    </location>
</feature>
<dbReference type="PANTHER" id="PTHR24113:SF12">
    <property type="entry name" value="RAN GTPASE-ACTIVATING PROTEIN 1"/>
    <property type="match status" value="1"/>
</dbReference>
<dbReference type="Proteomes" id="UP000318821">
    <property type="component" value="Unassembled WGS sequence"/>
</dbReference>
<dbReference type="SMART" id="SM00368">
    <property type="entry name" value="LRR_RI"/>
    <property type="match status" value="3"/>
</dbReference>
<name>A0A504XME6_LEIDO</name>